<feature type="transmembrane region" description="Helical" evidence="1">
    <location>
        <begin position="320"/>
        <end position="340"/>
    </location>
</feature>
<dbReference type="Pfam" id="PF10797">
    <property type="entry name" value="YhfT"/>
    <property type="match status" value="1"/>
</dbReference>
<organism evidence="2 3">
    <name type="scientific">Anaerostipes hominis</name>
    <name type="common">ex Liu et al. 2021</name>
    <dbReference type="NCBI Taxonomy" id="2763018"/>
    <lineage>
        <taxon>Bacteria</taxon>
        <taxon>Bacillati</taxon>
        <taxon>Bacillota</taxon>
        <taxon>Clostridia</taxon>
        <taxon>Lachnospirales</taxon>
        <taxon>Lachnospiraceae</taxon>
        <taxon>Anaerostipes</taxon>
    </lineage>
</organism>
<evidence type="ECO:0000313" key="3">
    <source>
        <dbReference type="Proteomes" id="UP000635828"/>
    </source>
</evidence>
<feature type="transmembrane region" description="Helical" evidence="1">
    <location>
        <begin position="100"/>
        <end position="121"/>
    </location>
</feature>
<keyword evidence="3" id="KW-1185">Reference proteome</keyword>
<feature type="transmembrane region" description="Helical" evidence="1">
    <location>
        <begin position="287"/>
        <end position="313"/>
    </location>
</feature>
<evidence type="ECO:0000256" key="1">
    <source>
        <dbReference type="SAM" id="Phobius"/>
    </source>
</evidence>
<feature type="transmembrane region" description="Helical" evidence="1">
    <location>
        <begin position="179"/>
        <end position="199"/>
    </location>
</feature>
<gene>
    <name evidence="2" type="ORF">H8S22_12790</name>
</gene>
<keyword evidence="1" id="KW-0812">Transmembrane</keyword>
<dbReference type="Proteomes" id="UP000635828">
    <property type="component" value="Unassembled WGS sequence"/>
</dbReference>
<keyword evidence="1" id="KW-0472">Membrane</keyword>
<comment type="caution">
    <text evidence="2">The sequence shown here is derived from an EMBL/GenBank/DDBJ whole genome shotgun (WGS) entry which is preliminary data.</text>
</comment>
<proteinExistence type="predicted"/>
<feature type="transmembrane region" description="Helical" evidence="1">
    <location>
        <begin position="368"/>
        <end position="401"/>
    </location>
</feature>
<reference evidence="2 3" key="1">
    <citation type="submission" date="2020-08" db="EMBL/GenBank/DDBJ databases">
        <title>Genome public.</title>
        <authorList>
            <person name="Liu C."/>
            <person name="Sun Q."/>
        </authorList>
    </citation>
    <scope>NUCLEOTIDE SEQUENCE [LARGE SCALE GENOMIC DNA]</scope>
    <source>
        <strain evidence="2 3">NSJ-7</strain>
    </source>
</reference>
<name>A0ABR7FTF8_9FIRM</name>
<feature type="transmembrane region" description="Helical" evidence="1">
    <location>
        <begin position="127"/>
        <end position="147"/>
    </location>
</feature>
<feature type="transmembrane region" description="Helical" evidence="1">
    <location>
        <begin position="50"/>
        <end position="70"/>
    </location>
</feature>
<sequence length="438" mass="46062">MELSVINIILVMVTCAMTAFISHMGMAVFHDGIRPVIPEYIEGRMHRTEMATIAFGLSVGFIASVGIGNALATNLLNPWLLFLATDIIGIASPKKWLAPILGAAYGVLCITAIGGVNTVLTGMPVDLIGALGNVGTYVVTGFAIFPIITIIMQFGMRTGIISAVVVVVFRFGGPKFSTISADAWTMMVGVVLLVALCIYRDAKDKQDNKEGETLNVFSERTARIKKNLPFLMIAGALIAVICNIHVFAGSDVSMFDLSKAYVMTDAAEADALIKTVATNEFMRGLSFIPLIATTAVTTGVYGVAGFTFIYVAGYLSPNPIIAAVSGAVIIFVEVMLLGLIGKFLGRFPSMRDASDNIRSAMNTCVEFALLIGSISACGAMGAGTSAGAEGGFLIGGVIYLINEATGRKIMRMAIGPIAAIATGLLLNLTYLIGLTPLV</sequence>
<evidence type="ECO:0000313" key="2">
    <source>
        <dbReference type="EMBL" id="MBC5678444.1"/>
    </source>
</evidence>
<keyword evidence="1" id="KW-1133">Transmembrane helix</keyword>
<dbReference type="InterPro" id="IPR019733">
    <property type="entry name" value="Uncharacterised_YhfT"/>
</dbReference>
<feature type="transmembrane region" description="Helical" evidence="1">
    <location>
        <begin position="6"/>
        <end position="29"/>
    </location>
</feature>
<feature type="transmembrane region" description="Helical" evidence="1">
    <location>
        <begin position="228"/>
        <end position="248"/>
    </location>
</feature>
<dbReference type="RefSeq" id="WP_024728661.1">
    <property type="nucleotide sequence ID" value="NZ_JACOOS010000016.1"/>
</dbReference>
<feature type="transmembrane region" description="Helical" evidence="1">
    <location>
        <begin position="413"/>
        <end position="433"/>
    </location>
</feature>
<dbReference type="EMBL" id="JACOOS010000016">
    <property type="protein sequence ID" value="MBC5678444.1"/>
    <property type="molecule type" value="Genomic_DNA"/>
</dbReference>
<accession>A0ABR7FTF8</accession>
<protein>
    <submittedName>
        <fullName evidence="2">YhfT family protein</fullName>
    </submittedName>
</protein>